<dbReference type="Gene3D" id="3.40.50.300">
    <property type="entry name" value="P-loop containing nucleotide triphosphate hydrolases"/>
    <property type="match status" value="2"/>
</dbReference>
<dbReference type="InterPro" id="IPR027417">
    <property type="entry name" value="P-loop_NTPase"/>
</dbReference>
<accession>A0A508B8Z7</accession>
<comment type="caution">
    <text evidence="2">The sequence shown here is derived from an EMBL/GenBank/DDBJ whole genome shotgun (WGS) entry which is preliminary data.</text>
</comment>
<dbReference type="AlphaFoldDB" id="A0A508B8Z7"/>
<dbReference type="SUPFAM" id="SSF52540">
    <property type="entry name" value="P-loop containing nucleoside triphosphate hydrolases"/>
    <property type="match status" value="1"/>
</dbReference>
<gene>
    <name evidence="2" type="ORF">FKV24_000645</name>
</gene>
<feature type="domain" description="TraD/TraG TraM recognition site" evidence="1">
    <location>
        <begin position="762"/>
        <end position="844"/>
    </location>
</feature>
<name>A0A508B8Z7_9GAMM</name>
<reference evidence="2 3" key="1">
    <citation type="submission" date="2019-10" db="EMBL/GenBank/DDBJ databases">
        <title>Lysobacter alkalisoli sp. nov., isolated from saline-alkaline soil.</title>
        <authorList>
            <person name="Sun J.-Q."/>
        </authorList>
    </citation>
    <scope>NUCLEOTIDE SEQUENCE [LARGE SCALE GENOMIC DNA]</scope>
    <source>
        <strain evidence="2 3">KCTC 42381</strain>
    </source>
</reference>
<evidence type="ECO:0000313" key="2">
    <source>
        <dbReference type="EMBL" id="KAB8198707.1"/>
    </source>
</evidence>
<dbReference type="Pfam" id="PF12696">
    <property type="entry name" value="TraG-D_C"/>
    <property type="match status" value="1"/>
</dbReference>
<dbReference type="Proteomes" id="UP000320431">
    <property type="component" value="Unassembled WGS sequence"/>
</dbReference>
<dbReference type="InterPro" id="IPR032689">
    <property type="entry name" value="TraG-D_C"/>
</dbReference>
<evidence type="ECO:0000259" key="1">
    <source>
        <dbReference type="Pfam" id="PF12696"/>
    </source>
</evidence>
<dbReference type="RefSeq" id="WP_141480798.1">
    <property type="nucleotide sequence ID" value="NZ_VICD02000006.1"/>
</dbReference>
<dbReference type="EMBL" id="VICD02000006">
    <property type="protein sequence ID" value="KAB8198707.1"/>
    <property type="molecule type" value="Genomic_DNA"/>
</dbReference>
<protein>
    <submittedName>
        <fullName evidence="2">TraM recognition domain-containing protein</fullName>
    </submittedName>
</protein>
<sequence>MQVPAVPQDTLNLFNKLAYGIRDVILRRQEAIAGKTSRNSWVYDRAQERFDYITQGEDLINLAPVRVGEPLVNVEPEHHEKLRELGAVEKAGQFFMPNLLDDERWVFKNWFPKAPPDLVSMDLNWHLTRDGRPTNGYIAPEDLVRGNDSTATSFLMAAFPVLFAGGYAMSQFPVVGPGMALAVTGPLLALHAYALYQAEGAGTLAKVLALSGGVPLMAAGLSGDVPFQLSGKAMLIGGVTIGAIVAFAKGLASSGKSPAVSSLFSKVAHVMMVVGTLFGMNYALGLLPPSLNWVKPLSWFVVACAYPLYYTAGNYNARTAFFDLMTKRGAGSVHGSANMLGKTSSFRMQQIRSAFRDKTPFLTLGTALGVQARYNLSLAPDPGQVMGMTVEDLKTHLFLFGKTGKGKTQAIRKLMLELAQLGMPIGALVADGKWALVADTRPWYDLIIEPGIKFAPFQGLTSLTLTQAFAEANNASMEDEGSIWVQVAGQAHRYGSAILEALVAHEKVRRAADERELNAIGLRIERLVAQKILLERSKSDLTVVNARLKAEATLARTLMAKLKAGRAYRWAPAAYSKIINTLGSGVKGTDGIWRPSDKAMALFDYLGFQVRKEGEDDALFNQRVELEPESIHPHLADESRVLSNAIYFFTVPWFQGKTEEQRQSFLMNIDKDLQGFMQNDELRGSMIGGVDHGDEAWSHTEEGEDVLQCLYGKKVGLNLSDRYGKTAKVIQKLIEKRVFDAARERNERYGDEWQEKTGQSYVVVIKDECQDLVSPADVKMVAVGRSMGVQMVYATQNYESLDTILPSDDAKGAFLYNFRSRIIFEASPKTYDYIQRDAGVTMKRKLTVSVQETVDTSRTVDMIYASAYTDRNHPSAWRFRDMARRGSTRLQVVIQGLKNYMGLARRIPVEELQEQNYFPVYSSGKYEEGPIIEKTDLAGNLMEESNALLYINRAGHPRIDFAKMEYIGTKEFGRRMKAIQAAKSTALTQS</sequence>
<organism evidence="2 3">
    <name type="scientific">Marilutibacter maris</name>
    <dbReference type="NCBI Taxonomy" id="1605891"/>
    <lineage>
        <taxon>Bacteria</taxon>
        <taxon>Pseudomonadati</taxon>
        <taxon>Pseudomonadota</taxon>
        <taxon>Gammaproteobacteria</taxon>
        <taxon>Lysobacterales</taxon>
        <taxon>Lysobacteraceae</taxon>
        <taxon>Marilutibacter</taxon>
    </lineage>
</organism>
<proteinExistence type="predicted"/>
<evidence type="ECO:0000313" key="3">
    <source>
        <dbReference type="Proteomes" id="UP000320431"/>
    </source>
</evidence>